<keyword evidence="5" id="KW-1185">Reference proteome</keyword>
<feature type="chain" id="PRO_5003067380" evidence="2">
    <location>
        <begin position="28"/>
        <end position="355"/>
    </location>
</feature>
<dbReference type="GeneID" id="29272974"/>
<evidence type="ECO:0000313" key="4">
    <source>
        <dbReference type="EMBL" id="BAI96186.1"/>
    </source>
</evidence>
<dbReference type="GO" id="GO:0042781">
    <property type="term" value="F:3'-tRNA processing endoribonuclease activity"/>
    <property type="evidence" value="ECO:0007669"/>
    <property type="project" value="UniProtKB-EC"/>
</dbReference>
<feature type="signal peptide" evidence="2">
    <location>
        <begin position="1"/>
        <end position="27"/>
    </location>
</feature>
<dbReference type="PANTHER" id="PTHR46018:SF2">
    <property type="entry name" value="ZINC PHOSPHODIESTERASE ELAC PROTEIN 1"/>
    <property type="match status" value="1"/>
</dbReference>
<organism evidence="4 5">
    <name type="scientific">Sphingobium indicum (strain DSM 16413 / CCM 7287 / MTCC 6362 / UT26 / NBRC 101211 / UT26S)</name>
    <name type="common">Sphingobium japonicum</name>
    <dbReference type="NCBI Taxonomy" id="452662"/>
    <lineage>
        <taxon>Bacteria</taxon>
        <taxon>Pseudomonadati</taxon>
        <taxon>Pseudomonadota</taxon>
        <taxon>Alphaproteobacteria</taxon>
        <taxon>Sphingomonadales</taxon>
        <taxon>Sphingomonadaceae</taxon>
        <taxon>Sphingobium</taxon>
    </lineage>
</organism>
<evidence type="ECO:0000256" key="1">
    <source>
        <dbReference type="ARBA" id="ARBA00022801"/>
    </source>
</evidence>
<dbReference type="AlphaFoldDB" id="D4Z0Q4"/>
<gene>
    <name evidence="4" type="primary">elaC</name>
    <name evidence="4" type="ordered locus">SJA_C1-13520</name>
</gene>
<accession>D4Z0Q4</accession>
<dbReference type="Gene3D" id="3.60.15.10">
    <property type="entry name" value="Ribonuclease Z/Hydroxyacylglutathione hydrolase-like"/>
    <property type="match status" value="1"/>
</dbReference>
<keyword evidence="1 4" id="KW-0378">Hydrolase</keyword>
<evidence type="ECO:0000256" key="2">
    <source>
        <dbReference type="SAM" id="SignalP"/>
    </source>
</evidence>
<dbReference type="SMART" id="SM00849">
    <property type="entry name" value="Lactamase_B"/>
    <property type="match status" value="1"/>
</dbReference>
<keyword evidence="2" id="KW-0732">Signal</keyword>
<dbReference type="CDD" id="cd07719">
    <property type="entry name" value="arylsulfatase_AtsA-like_MBL-fold"/>
    <property type="match status" value="1"/>
</dbReference>
<dbReference type="RefSeq" id="WP_013039740.1">
    <property type="nucleotide sequence ID" value="NC_014006.1"/>
</dbReference>
<dbReference type="EC" id="3.1.26.11" evidence="4"/>
<dbReference type="InterPro" id="IPR044094">
    <property type="entry name" value="AtsA-like_MBL-fold"/>
</dbReference>
<dbReference type="SUPFAM" id="SSF56281">
    <property type="entry name" value="Metallo-hydrolase/oxidoreductase"/>
    <property type="match status" value="1"/>
</dbReference>
<evidence type="ECO:0000313" key="5">
    <source>
        <dbReference type="Proteomes" id="UP000007753"/>
    </source>
</evidence>
<dbReference type="Proteomes" id="UP000007753">
    <property type="component" value="Chromosome 1"/>
</dbReference>
<protein>
    <submittedName>
        <fullName evidence="4">Ribonuclease Z</fullName>
        <ecNumber evidence="4">3.1.26.11</ecNumber>
    </submittedName>
</protein>
<dbReference type="InterPro" id="IPR036866">
    <property type="entry name" value="RibonucZ/Hydroxyglut_hydro"/>
</dbReference>
<dbReference type="InterPro" id="IPR001279">
    <property type="entry name" value="Metallo-B-lactamas"/>
</dbReference>
<proteinExistence type="predicted"/>
<dbReference type="Pfam" id="PF12706">
    <property type="entry name" value="Lactamase_B_2"/>
    <property type="match status" value="1"/>
</dbReference>
<dbReference type="KEGG" id="sjp:SJA_C1-13520"/>
<dbReference type="eggNOG" id="COG1234">
    <property type="taxonomic scope" value="Bacteria"/>
</dbReference>
<evidence type="ECO:0000259" key="3">
    <source>
        <dbReference type="SMART" id="SM00849"/>
    </source>
</evidence>
<name>D4Z0Q4_SPHIU</name>
<reference evidence="4 5" key="1">
    <citation type="journal article" date="2010" name="J. Bacteriol.">
        <title>Complete genome sequence of the representative gamma-hexachlorocyclohexane-degrading bacterium Sphingobium japonicum UT26.</title>
        <authorList>
            <person name="Nagata Y."/>
            <person name="Ohtsubo Y."/>
            <person name="Endo R."/>
            <person name="Ichikawa N."/>
            <person name="Ankai A."/>
            <person name="Oguchi A."/>
            <person name="Fukui S."/>
            <person name="Fujita N."/>
            <person name="Tsuda M."/>
        </authorList>
    </citation>
    <scope>NUCLEOTIDE SEQUENCE [LARGE SCALE GENOMIC DNA]</scope>
    <source>
        <strain evidence="5">DSM 16413 / CCM 7287 / MTCC 6362 / UT26 / NBRC 101211 / UT26S</strain>
    </source>
</reference>
<dbReference type="PANTHER" id="PTHR46018">
    <property type="entry name" value="ZINC PHOSPHODIESTERASE ELAC PROTEIN 1"/>
    <property type="match status" value="1"/>
</dbReference>
<sequence>MSFAFTFRRIMRAAGLAAVLLAGSAMGSGIPAGATGRTELIVLGSGGGPQIRKDRSEPSVLLIVNGTSYLIDCGSGTLRRMVEAGIDSTHVKTIFITHHHADHVVGLADIMADSIFSSSSALPGLPLNIYGPPRTAQLVDAAVNYIMVPYTVFARGKLVKDESIQHRFMARDIDRPGLVYEDQNIKVIAAENSHFQMMPDAARRAEKSYAYRIETPQGVILFTGDTGPSEAVSKLADGADLLVSEVINDKPMVERMERLAAIGNWSPERKAMVIAHMQRQHLVPSAVAQLASQARVKAVLLYHIVPGTDHDEIEVAAGLATIKASFSGEVIPSRDLNHFCLVRANANGKVLSECP</sequence>
<feature type="domain" description="Metallo-beta-lactamase" evidence="3">
    <location>
        <begin position="56"/>
        <end position="276"/>
    </location>
</feature>
<dbReference type="HOGENOM" id="CLU_031317_0_2_5"/>
<dbReference type="EMBL" id="AP010803">
    <property type="protein sequence ID" value="BAI96186.1"/>
    <property type="molecule type" value="Genomic_DNA"/>
</dbReference>